<evidence type="ECO:0000256" key="2">
    <source>
        <dbReference type="ARBA" id="ARBA00022884"/>
    </source>
</evidence>
<dbReference type="RefSeq" id="WP_096330126.1">
    <property type="nucleotide sequence ID" value="NZ_FOMX01000004.1"/>
</dbReference>
<sequence>MHADDDDDDEAEAEAGPTTAGPAGDPALQSVRLDKWLWAARCFKTRGLASEACAAGHVKVGGVTAKAARSLKRGEEVTIKTGDGLRILEVLGLSERRGPAAVARTLYNDRSPPRPPSTEVPGMVTRDRGLGRPTKQERRDIRRLRGY</sequence>
<dbReference type="Pfam" id="PF01479">
    <property type="entry name" value="S4"/>
    <property type="match status" value="1"/>
</dbReference>
<feature type="region of interest" description="Disordered" evidence="5">
    <location>
        <begin position="103"/>
        <end position="147"/>
    </location>
</feature>
<protein>
    <submittedName>
        <fullName evidence="7">Ribosome-associated heat shock protein Hsp15</fullName>
    </submittedName>
</protein>
<dbReference type="EMBL" id="FOMX01000004">
    <property type="protein sequence ID" value="SFD75251.1"/>
    <property type="molecule type" value="Genomic_DNA"/>
</dbReference>
<evidence type="ECO:0000256" key="3">
    <source>
        <dbReference type="ARBA" id="ARBA00023125"/>
    </source>
</evidence>
<keyword evidence="7" id="KW-0346">Stress response</keyword>
<evidence type="ECO:0000256" key="5">
    <source>
        <dbReference type="SAM" id="MobiDB-lite"/>
    </source>
</evidence>
<dbReference type="Proteomes" id="UP000199400">
    <property type="component" value="Unassembled WGS sequence"/>
</dbReference>
<dbReference type="GO" id="GO:0003677">
    <property type="term" value="F:DNA binding"/>
    <property type="evidence" value="ECO:0007669"/>
    <property type="project" value="UniProtKB-KW"/>
</dbReference>
<dbReference type="InterPro" id="IPR002942">
    <property type="entry name" value="S4_RNA-bd"/>
</dbReference>
<gene>
    <name evidence="7" type="ORF">SAMN02745121_01366</name>
</gene>
<proteinExistence type="inferred from homology"/>
<evidence type="ECO:0000259" key="6">
    <source>
        <dbReference type="SMART" id="SM00363"/>
    </source>
</evidence>
<evidence type="ECO:0000313" key="7">
    <source>
        <dbReference type="EMBL" id="SFD75251.1"/>
    </source>
</evidence>
<comment type="similarity">
    <text evidence="1">Belongs to the HSP15 family.</text>
</comment>
<dbReference type="InterPro" id="IPR025708">
    <property type="entry name" value="HSP15"/>
</dbReference>
<reference evidence="8" key="1">
    <citation type="submission" date="2016-10" db="EMBL/GenBank/DDBJ databases">
        <authorList>
            <person name="Varghese N."/>
            <person name="Submissions S."/>
        </authorList>
    </citation>
    <scope>NUCLEOTIDE SEQUENCE [LARGE SCALE GENOMIC DNA]</scope>
    <source>
        <strain evidence="8">ATCC 25963</strain>
    </source>
</reference>
<evidence type="ECO:0000256" key="1">
    <source>
        <dbReference type="ARBA" id="ARBA00008396"/>
    </source>
</evidence>
<dbReference type="GO" id="GO:0003727">
    <property type="term" value="F:single-stranded RNA binding"/>
    <property type="evidence" value="ECO:0007669"/>
    <property type="project" value="InterPro"/>
</dbReference>
<organism evidence="7 8">
    <name type="scientific">Nannocystis exedens</name>
    <dbReference type="NCBI Taxonomy" id="54"/>
    <lineage>
        <taxon>Bacteria</taxon>
        <taxon>Pseudomonadati</taxon>
        <taxon>Myxococcota</taxon>
        <taxon>Polyangia</taxon>
        <taxon>Nannocystales</taxon>
        <taxon>Nannocystaceae</taxon>
        <taxon>Nannocystis</taxon>
    </lineage>
</organism>
<dbReference type="Gene3D" id="3.10.290.10">
    <property type="entry name" value="RNA-binding S4 domain"/>
    <property type="match status" value="1"/>
</dbReference>
<feature type="region of interest" description="Disordered" evidence="5">
    <location>
        <begin position="1"/>
        <end position="27"/>
    </location>
</feature>
<dbReference type="STRING" id="54.SAMN02745121_01366"/>
<keyword evidence="3" id="KW-0238">DNA-binding</keyword>
<feature type="compositionally biased region" description="Acidic residues" evidence="5">
    <location>
        <begin position="1"/>
        <end position="13"/>
    </location>
</feature>
<dbReference type="GO" id="GO:0034605">
    <property type="term" value="P:cellular response to heat"/>
    <property type="evidence" value="ECO:0007669"/>
    <property type="project" value="InterPro"/>
</dbReference>
<dbReference type="PIRSF" id="PIRSF016821">
    <property type="entry name" value="HSP15"/>
    <property type="match status" value="1"/>
</dbReference>
<dbReference type="SUPFAM" id="SSF55174">
    <property type="entry name" value="Alpha-L RNA-binding motif"/>
    <property type="match status" value="1"/>
</dbReference>
<feature type="compositionally biased region" description="Basic and acidic residues" evidence="5">
    <location>
        <begin position="125"/>
        <end position="140"/>
    </location>
</feature>
<accession>A0A1I1UWR1</accession>
<name>A0A1I1UWR1_9BACT</name>
<dbReference type="PROSITE" id="PS50889">
    <property type="entry name" value="S4"/>
    <property type="match status" value="1"/>
</dbReference>
<dbReference type="AlphaFoldDB" id="A0A1I1UWR1"/>
<dbReference type="OrthoDB" id="9797176at2"/>
<keyword evidence="2 4" id="KW-0694">RNA-binding</keyword>
<feature type="compositionally biased region" description="Low complexity" evidence="5">
    <location>
        <begin position="14"/>
        <end position="27"/>
    </location>
</feature>
<keyword evidence="8" id="KW-1185">Reference proteome</keyword>
<feature type="domain" description="RNA-binding S4" evidence="6">
    <location>
        <begin position="31"/>
        <end position="92"/>
    </location>
</feature>
<dbReference type="SMART" id="SM00363">
    <property type="entry name" value="S4"/>
    <property type="match status" value="1"/>
</dbReference>
<dbReference type="InterPro" id="IPR036986">
    <property type="entry name" value="S4_RNA-bd_sf"/>
</dbReference>
<evidence type="ECO:0000313" key="8">
    <source>
        <dbReference type="Proteomes" id="UP000199400"/>
    </source>
</evidence>
<dbReference type="CDD" id="cd00165">
    <property type="entry name" value="S4"/>
    <property type="match status" value="1"/>
</dbReference>
<dbReference type="GO" id="GO:0043023">
    <property type="term" value="F:ribosomal large subunit binding"/>
    <property type="evidence" value="ECO:0007669"/>
    <property type="project" value="InterPro"/>
</dbReference>
<evidence type="ECO:0000256" key="4">
    <source>
        <dbReference type="PROSITE-ProRule" id="PRU00182"/>
    </source>
</evidence>